<accession>A0A2K1YWM7</accession>
<dbReference type="EMBL" id="CM009299">
    <property type="protein sequence ID" value="PNT17438.1"/>
    <property type="molecule type" value="Genomic_DNA"/>
</dbReference>
<dbReference type="GO" id="GO:0005509">
    <property type="term" value="F:calcium ion binding"/>
    <property type="evidence" value="ECO:0000318"/>
    <property type="project" value="GO_Central"/>
</dbReference>
<evidence type="ECO:0000256" key="1">
    <source>
        <dbReference type="ARBA" id="ARBA00022837"/>
    </source>
</evidence>
<dbReference type="STRING" id="3694.A0A2K1YWM7"/>
<dbReference type="InterPro" id="IPR002048">
    <property type="entry name" value="EF_hand_dom"/>
</dbReference>
<keyword evidence="1" id="KW-0106">Calcium</keyword>
<evidence type="ECO:0000313" key="3">
    <source>
        <dbReference type="EMBL" id="PNT17438.1"/>
    </source>
</evidence>
<gene>
    <name evidence="3" type="ORF">POPTR_010G191400</name>
</gene>
<evidence type="ECO:0000259" key="2">
    <source>
        <dbReference type="PROSITE" id="PS50222"/>
    </source>
</evidence>
<sequence>MDELHKIAKAYYETANSENKDLGHRLFKRMDVDGDGQISLHEFLAFLKNEGRGEMASPSFFKELNKNGTGRLDLMEAMTLCYIIESGRKFCNGCGEFMKGIFLSCMECFEHEDRSFNLCCACFEQGRYVHSHKKFLDNYVLLETKRLDALKEKNAAKTKLRREAEKKRVGEEIKKNAPTPEVITERLPEPVRVIRHEVVPYNPHQGNIFHRAALVAGAVVGAVISRCSIM</sequence>
<dbReference type="InParanoid" id="A0A2K1YWM7"/>
<keyword evidence="4" id="KW-1185">Reference proteome</keyword>
<dbReference type="CDD" id="cd00051">
    <property type="entry name" value="EFh"/>
    <property type="match status" value="1"/>
</dbReference>
<dbReference type="PROSITE" id="PS00018">
    <property type="entry name" value="EF_HAND_1"/>
    <property type="match status" value="1"/>
</dbReference>
<dbReference type="InterPro" id="IPR018247">
    <property type="entry name" value="EF_Hand_1_Ca_BS"/>
</dbReference>
<dbReference type="Pfam" id="PF13499">
    <property type="entry name" value="EF-hand_7"/>
    <property type="match status" value="1"/>
</dbReference>
<name>A0A2K1YWM7_POPTR</name>
<protein>
    <recommendedName>
        <fullName evidence="2">EF-hand domain-containing protein</fullName>
    </recommendedName>
</protein>
<dbReference type="GO" id="GO:0005783">
    <property type="term" value="C:endoplasmic reticulum"/>
    <property type="evidence" value="ECO:0000318"/>
    <property type="project" value="GO_Central"/>
</dbReference>
<organism evidence="3 4">
    <name type="scientific">Populus trichocarpa</name>
    <name type="common">Western balsam poplar</name>
    <name type="synonym">Populus balsamifera subsp. trichocarpa</name>
    <dbReference type="NCBI Taxonomy" id="3694"/>
    <lineage>
        <taxon>Eukaryota</taxon>
        <taxon>Viridiplantae</taxon>
        <taxon>Streptophyta</taxon>
        <taxon>Embryophyta</taxon>
        <taxon>Tracheophyta</taxon>
        <taxon>Spermatophyta</taxon>
        <taxon>Magnoliopsida</taxon>
        <taxon>eudicotyledons</taxon>
        <taxon>Gunneridae</taxon>
        <taxon>Pentapetalae</taxon>
        <taxon>rosids</taxon>
        <taxon>fabids</taxon>
        <taxon>Malpighiales</taxon>
        <taxon>Salicaceae</taxon>
        <taxon>Saliceae</taxon>
        <taxon>Populus</taxon>
    </lineage>
</organism>
<dbReference type="Gene3D" id="1.10.238.10">
    <property type="entry name" value="EF-hand"/>
    <property type="match status" value="1"/>
</dbReference>
<reference evidence="3 4" key="1">
    <citation type="journal article" date="2006" name="Science">
        <title>The genome of black cottonwood, Populus trichocarpa (Torr. &amp; Gray).</title>
        <authorList>
            <person name="Tuskan G.A."/>
            <person name="Difazio S."/>
            <person name="Jansson S."/>
            <person name="Bohlmann J."/>
            <person name="Grigoriev I."/>
            <person name="Hellsten U."/>
            <person name="Putnam N."/>
            <person name="Ralph S."/>
            <person name="Rombauts S."/>
            <person name="Salamov A."/>
            <person name="Schein J."/>
            <person name="Sterck L."/>
            <person name="Aerts A."/>
            <person name="Bhalerao R.R."/>
            <person name="Bhalerao R.P."/>
            <person name="Blaudez D."/>
            <person name="Boerjan W."/>
            <person name="Brun A."/>
            <person name="Brunner A."/>
            <person name="Busov V."/>
            <person name="Campbell M."/>
            <person name="Carlson J."/>
            <person name="Chalot M."/>
            <person name="Chapman J."/>
            <person name="Chen G.L."/>
            <person name="Cooper D."/>
            <person name="Coutinho P.M."/>
            <person name="Couturier J."/>
            <person name="Covert S."/>
            <person name="Cronk Q."/>
            <person name="Cunningham R."/>
            <person name="Davis J."/>
            <person name="Degroeve S."/>
            <person name="Dejardin A."/>
            <person name="Depamphilis C."/>
            <person name="Detter J."/>
            <person name="Dirks B."/>
            <person name="Dubchak I."/>
            <person name="Duplessis S."/>
            <person name="Ehlting J."/>
            <person name="Ellis B."/>
            <person name="Gendler K."/>
            <person name="Goodstein D."/>
            <person name="Gribskov M."/>
            <person name="Grimwood J."/>
            <person name="Groover A."/>
            <person name="Gunter L."/>
            <person name="Hamberger B."/>
            <person name="Heinze B."/>
            <person name="Helariutta Y."/>
            <person name="Henrissat B."/>
            <person name="Holligan D."/>
            <person name="Holt R."/>
            <person name="Huang W."/>
            <person name="Islam-Faridi N."/>
            <person name="Jones S."/>
            <person name="Jones-Rhoades M."/>
            <person name="Jorgensen R."/>
            <person name="Joshi C."/>
            <person name="Kangasjarvi J."/>
            <person name="Karlsson J."/>
            <person name="Kelleher C."/>
            <person name="Kirkpatrick R."/>
            <person name="Kirst M."/>
            <person name="Kohler A."/>
            <person name="Kalluri U."/>
            <person name="Larimer F."/>
            <person name="Leebens-Mack J."/>
            <person name="Leple J.C."/>
            <person name="Locascio P."/>
            <person name="Lou Y."/>
            <person name="Lucas S."/>
            <person name="Martin F."/>
            <person name="Montanini B."/>
            <person name="Napoli C."/>
            <person name="Nelson D.R."/>
            <person name="Nelson C."/>
            <person name="Nieminen K."/>
            <person name="Nilsson O."/>
            <person name="Pereda V."/>
            <person name="Peter G."/>
            <person name="Philippe R."/>
            <person name="Pilate G."/>
            <person name="Poliakov A."/>
            <person name="Razumovskaya J."/>
            <person name="Richardson P."/>
            <person name="Rinaldi C."/>
            <person name="Ritland K."/>
            <person name="Rouze P."/>
            <person name="Ryaboy D."/>
            <person name="Schmutz J."/>
            <person name="Schrader J."/>
            <person name="Segerman B."/>
            <person name="Shin H."/>
            <person name="Siddiqui A."/>
            <person name="Sterky F."/>
            <person name="Terry A."/>
            <person name="Tsai C.J."/>
            <person name="Uberbacher E."/>
            <person name="Unneberg P."/>
            <person name="Vahala J."/>
            <person name="Wall K."/>
            <person name="Wessler S."/>
            <person name="Yang G."/>
            <person name="Yin T."/>
            <person name="Douglas C."/>
            <person name="Marra M."/>
            <person name="Sandberg G."/>
            <person name="Van de Peer Y."/>
            <person name="Rokhsar D."/>
        </authorList>
    </citation>
    <scope>NUCLEOTIDE SEQUENCE [LARGE SCALE GENOMIC DNA]</scope>
    <source>
        <strain evidence="4">cv. Nisqually</strain>
    </source>
</reference>
<dbReference type="SUPFAM" id="SSF47473">
    <property type="entry name" value="EF-hand"/>
    <property type="match status" value="1"/>
</dbReference>
<feature type="domain" description="EF-hand" evidence="2">
    <location>
        <begin position="18"/>
        <end position="53"/>
    </location>
</feature>
<dbReference type="InterPro" id="IPR011992">
    <property type="entry name" value="EF-hand-dom_pair"/>
</dbReference>
<dbReference type="Proteomes" id="UP000006729">
    <property type="component" value="Chromosome 10"/>
</dbReference>
<evidence type="ECO:0000313" key="4">
    <source>
        <dbReference type="Proteomes" id="UP000006729"/>
    </source>
</evidence>
<proteinExistence type="predicted"/>
<dbReference type="PROSITE" id="PS50222">
    <property type="entry name" value="EF_HAND_2"/>
    <property type="match status" value="1"/>
</dbReference>
<dbReference type="AlphaFoldDB" id="A0A2K1YWM7"/>
<dbReference type="SUPFAM" id="SSF57850">
    <property type="entry name" value="RING/U-box"/>
    <property type="match status" value="1"/>
</dbReference>